<dbReference type="EMBL" id="GBEZ01008870">
    <property type="protein sequence ID" value="JAC76693.1"/>
    <property type="molecule type" value="Transcribed_RNA"/>
</dbReference>
<gene>
    <name evidence="2" type="ORF">TSPGSL018_19507</name>
</gene>
<sequence>MGVEPPFGLKLELRLDGCGPGTRSSGTATAPPIFLRPPVPGRSSASKPFPRGSAVSGATADAPRRRTERRSDPETAPGDGEGGGGAPVDGPPLDAPTHGGAVDAGDVDAGPDPGKPRAMVSGVSVAVA</sequence>
<reference evidence="2" key="1">
    <citation type="submission" date="2014-05" db="EMBL/GenBank/DDBJ databases">
        <title>The transcriptome of the halophilic microalga Tetraselmis sp. GSL018 isolated from the Great Salt Lake, Utah.</title>
        <authorList>
            <person name="Jinkerson R.E."/>
            <person name="D'Adamo S."/>
            <person name="Posewitz M.C."/>
        </authorList>
    </citation>
    <scope>NUCLEOTIDE SEQUENCE</scope>
    <source>
        <strain evidence="2">GSL018</strain>
    </source>
</reference>
<dbReference type="AlphaFoldDB" id="A0A061RXM4"/>
<proteinExistence type="predicted"/>
<feature type="compositionally biased region" description="Low complexity" evidence="1">
    <location>
        <begin position="95"/>
        <end position="112"/>
    </location>
</feature>
<feature type="region of interest" description="Disordered" evidence="1">
    <location>
        <begin position="1"/>
        <end position="128"/>
    </location>
</feature>
<accession>A0A061RXM4</accession>
<evidence type="ECO:0000256" key="1">
    <source>
        <dbReference type="SAM" id="MobiDB-lite"/>
    </source>
</evidence>
<feature type="compositionally biased region" description="Basic and acidic residues" evidence="1">
    <location>
        <begin position="62"/>
        <end position="73"/>
    </location>
</feature>
<protein>
    <submittedName>
        <fullName evidence="2">Uncharacterized protein</fullName>
    </submittedName>
</protein>
<evidence type="ECO:0000313" key="2">
    <source>
        <dbReference type="EMBL" id="JAC76693.1"/>
    </source>
</evidence>
<name>A0A061RXM4_9CHLO</name>
<feature type="non-terminal residue" evidence="2">
    <location>
        <position position="128"/>
    </location>
</feature>
<organism evidence="2">
    <name type="scientific">Tetraselmis sp. GSL018</name>
    <dbReference type="NCBI Taxonomy" id="582737"/>
    <lineage>
        <taxon>Eukaryota</taxon>
        <taxon>Viridiplantae</taxon>
        <taxon>Chlorophyta</taxon>
        <taxon>core chlorophytes</taxon>
        <taxon>Chlorodendrophyceae</taxon>
        <taxon>Chlorodendrales</taxon>
        <taxon>Chlorodendraceae</taxon>
        <taxon>Tetraselmis</taxon>
    </lineage>
</organism>